<evidence type="ECO:0000256" key="1">
    <source>
        <dbReference type="SAM" id="SignalP"/>
    </source>
</evidence>
<evidence type="ECO:0000313" key="2">
    <source>
        <dbReference type="EMBL" id="CAH1442759.1"/>
    </source>
</evidence>
<proteinExistence type="predicted"/>
<keyword evidence="3" id="KW-1185">Reference proteome</keyword>
<dbReference type="Proteomes" id="UP001157418">
    <property type="component" value="Unassembled WGS sequence"/>
</dbReference>
<feature type="signal peptide" evidence="1">
    <location>
        <begin position="1"/>
        <end position="27"/>
    </location>
</feature>
<evidence type="ECO:0008006" key="4">
    <source>
        <dbReference type="Google" id="ProtNLM"/>
    </source>
</evidence>
<name>A0AAU9NY43_9ASTR</name>
<comment type="caution">
    <text evidence="2">The sequence shown here is derived from an EMBL/GenBank/DDBJ whole genome shotgun (WGS) entry which is preliminary data.</text>
</comment>
<accession>A0AAU9NY43</accession>
<protein>
    <recommendedName>
        <fullName evidence="4">Transmembrane protein</fullName>
    </recommendedName>
</protein>
<dbReference type="EMBL" id="CAKMRJ010005412">
    <property type="protein sequence ID" value="CAH1442759.1"/>
    <property type="molecule type" value="Genomic_DNA"/>
</dbReference>
<gene>
    <name evidence="2" type="ORF">LVIROSA_LOCUS28726</name>
</gene>
<reference evidence="2 3" key="1">
    <citation type="submission" date="2022-01" db="EMBL/GenBank/DDBJ databases">
        <authorList>
            <person name="Xiong W."/>
            <person name="Schranz E."/>
        </authorList>
    </citation>
    <scope>NUCLEOTIDE SEQUENCE [LARGE SCALE GENOMIC DNA]</scope>
</reference>
<organism evidence="2 3">
    <name type="scientific">Lactuca virosa</name>
    <dbReference type="NCBI Taxonomy" id="75947"/>
    <lineage>
        <taxon>Eukaryota</taxon>
        <taxon>Viridiplantae</taxon>
        <taxon>Streptophyta</taxon>
        <taxon>Embryophyta</taxon>
        <taxon>Tracheophyta</taxon>
        <taxon>Spermatophyta</taxon>
        <taxon>Magnoliopsida</taxon>
        <taxon>eudicotyledons</taxon>
        <taxon>Gunneridae</taxon>
        <taxon>Pentapetalae</taxon>
        <taxon>asterids</taxon>
        <taxon>campanulids</taxon>
        <taxon>Asterales</taxon>
        <taxon>Asteraceae</taxon>
        <taxon>Cichorioideae</taxon>
        <taxon>Cichorieae</taxon>
        <taxon>Lactucinae</taxon>
        <taxon>Lactuca</taxon>
    </lineage>
</organism>
<keyword evidence="1" id="KW-0732">Signal</keyword>
<feature type="chain" id="PRO_5043818418" description="Transmembrane protein" evidence="1">
    <location>
        <begin position="28"/>
        <end position="73"/>
    </location>
</feature>
<dbReference type="AlphaFoldDB" id="A0AAU9NY43"/>
<sequence length="73" mass="8288">MAFNMKLFAFLMSLFLLVPLFFTTSQGRPTRTKTITTRIGGAPTQQRVLSRSHARISIDSYPSVLITSYFRLS</sequence>
<evidence type="ECO:0000313" key="3">
    <source>
        <dbReference type="Proteomes" id="UP001157418"/>
    </source>
</evidence>